<dbReference type="Gene3D" id="3.40.30.10">
    <property type="entry name" value="Glutaredoxin"/>
    <property type="match status" value="3"/>
</dbReference>
<protein>
    <submittedName>
        <fullName evidence="1">Protein disulfide-isomerase</fullName>
    </submittedName>
</protein>
<name>A0ABR2JEJ9_9EUKA</name>
<dbReference type="PANTHER" id="PTHR22699">
    <property type="entry name" value="THIOREDOXIN DOMAIN-CONTAINING PROTEIN 16"/>
    <property type="match status" value="1"/>
</dbReference>
<accession>A0ABR2JEJ9</accession>
<reference evidence="1 2" key="1">
    <citation type="submission" date="2024-04" db="EMBL/GenBank/DDBJ databases">
        <title>Tritrichomonas musculus Genome.</title>
        <authorList>
            <person name="Alves-Ferreira E."/>
            <person name="Grigg M."/>
            <person name="Lorenzi H."/>
            <person name="Galac M."/>
        </authorList>
    </citation>
    <scope>NUCLEOTIDE SEQUENCE [LARGE SCALE GENOMIC DNA]</scope>
    <source>
        <strain evidence="1 2">EAF2021</strain>
    </source>
</reference>
<keyword evidence="2" id="KW-1185">Reference proteome</keyword>
<evidence type="ECO:0000313" key="1">
    <source>
        <dbReference type="EMBL" id="KAK8875846.1"/>
    </source>
</evidence>
<organism evidence="1 2">
    <name type="scientific">Tritrichomonas musculus</name>
    <dbReference type="NCBI Taxonomy" id="1915356"/>
    <lineage>
        <taxon>Eukaryota</taxon>
        <taxon>Metamonada</taxon>
        <taxon>Parabasalia</taxon>
        <taxon>Tritrichomonadida</taxon>
        <taxon>Tritrichomonadidae</taxon>
        <taxon>Tritrichomonas</taxon>
    </lineage>
</organism>
<proteinExistence type="predicted"/>
<dbReference type="CDD" id="cd02947">
    <property type="entry name" value="TRX_family"/>
    <property type="match status" value="1"/>
</dbReference>
<dbReference type="EMBL" id="JAPFFF010000012">
    <property type="protein sequence ID" value="KAK8875846.1"/>
    <property type="molecule type" value="Genomic_DNA"/>
</dbReference>
<dbReference type="SUPFAM" id="SSF52833">
    <property type="entry name" value="Thioredoxin-like"/>
    <property type="match status" value="3"/>
</dbReference>
<evidence type="ECO:0000313" key="2">
    <source>
        <dbReference type="Proteomes" id="UP001470230"/>
    </source>
</evidence>
<sequence>MFITLIALCYSTQIPRHQLDTSFIKVLDDSTMREAIRKEKSSFVFFHADHLRTSDIAYLHYVRVAKEFKKNSTFFVVPATLGSDVMRSYSIPSTPALVHFRLGTKVGTHYGLFSYDSVHKFVANWTLPRMLTLTLKENITEEIFFSSLQSLYPDTRLVIAIFGDRSTKYGRCMFDLAEELGVFFPFVNINDEKSTKQLGLRNPSLVLIRFEDAQRFIYNGEPDVDDMFIWTQHYSLPQFRKLDLKDLFSPDGVALKSAIAFYDSNNYSQIDEVYLSIGKYSNQQNWIKLYYADKNEYQSLTNLFKIEKFPSILYLSANYVNLSYAVADVKDNATFTQFYEENLTLNTIRTPQGMYGVLRQVTEFSFEKMAEEGPYFAIFTSAFCTKCKPMKTAAVDAAKTIYRNKGTVNWAFWDMTQATPSFQSKIDIGVPSIWYFPTANVTEGTSYAGPPNYLSIVEWVSGFAPDAFDLDAVMKHELGDNGFDEI</sequence>
<gene>
    <name evidence="1" type="ORF">M9Y10_006021</name>
</gene>
<dbReference type="InterPro" id="IPR036249">
    <property type="entry name" value="Thioredoxin-like_sf"/>
</dbReference>
<dbReference type="Proteomes" id="UP001470230">
    <property type="component" value="Unassembled WGS sequence"/>
</dbReference>
<comment type="caution">
    <text evidence="1">The sequence shown here is derived from an EMBL/GenBank/DDBJ whole genome shotgun (WGS) entry which is preliminary data.</text>
</comment>
<dbReference type="InterPro" id="IPR040090">
    <property type="entry name" value="TXNDC16"/>
</dbReference>
<dbReference type="PANTHER" id="PTHR22699:SF1">
    <property type="entry name" value="THIOREDOXIN DOMAIN-CONTAINING PROTEIN 16"/>
    <property type="match status" value="1"/>
</dbReference>